<sequence>MMTKSPNKMGLTTQILLGMFAGILAAMLLRNLLPGSEWVQTLFTDGIFNVLGSVFVSALRMLVVPLVFVSLVCGTCNLSEPSKLGRLGGKTVALYLLTTAIAISVAMAAAILIHPGSASLQQEEMAFAAKEAPSLAQVVIDLVPRNPLAAMVEGNMLQIIVFAIIFGFAIAQLGDKTRQVRALFNELNEVVLKIVNIVMILAPFGVFGLIAKLGMTLDLAAFESVVKYFFVVLGVLIFHALVVYPLLLSVVGGQNPITFLKKMASVQMYAFSTASSAATLPITMDNAEKRLGVHNRVGSFTLPLGATVNMDGTAIMQGVATIFIAQVFNVDLSVADMLMVILTATLASIGTAGVPGVGLIMLAMVLQQVGLPVEGIALILGVDRLLDMVRTAVNITGDSAVSVIVAKSEGELDAEVYGNPDAGAEPQRA</sequence>
<gene>
    <name evidence="8" type="ORF">GCM10025772_10340</name>
</gene>
<feature type="transmembrane region" description="Helical" evidence="7">
    <location>
        <begin position="337"/>
        <end position="354"/>
    </location>
</feature>
<evidence type="ECO:0000256" key="5">
    <source>
        <dbReference type="ARBA" id="ARBA00022989"/>
    </source>
</evidence>
<proteinExistence type="predicted"/>
<comment type="caution">
    <text evidence="8">The sequence shown here is derived from an EMBL/GenBank/DDBJ whole genome shotgun (WGS) entry which is preliminary data.</text>
</comment>
<feature type="transmembrane region" description="Helical" evidence="7">
    <location>
        <begin position="92"/>
        <end position="113"/>
    </location>
</feature>
<keyword evidence="6 7" id="KW-0472">Membrane</keyword>
<evidence type="ECO:0000256" key="7">
    <source>
        <dbReference type="SAM" id="Phobius"/>
    </source>
</evidence>
<evidence type="ECO:0000256" key="2">
    <source>
        <dbReference type="ARBA" id="ARBA00022448"/>
    </source>
</evidence>
<feature type="transmembrane region" description="Helical" evidence="7">
    <location>
        <begin position="49"/>
        <end position="72"/>
    </location>
</feature>
<feature type="transmembrane region" description="Helical" evidence="7">
    <location>
        <begin position="156"/>
        <end position="173"/>
    </location>
</feature>
<accession>A0ABP9RY26</accession>
<feature type="transmembrane region" description="Helical" evidence="7">
    <location>
        <begin position="194"/>
        <end position="216"/>
    </location>
</feature>
<evidence type="ECO:0000313" key="9">
    <source>
        <dbReference type="Proteomes" id="UP001501600"/>
    </source>
</evidence>
<feature type="transmembrane region" description="Helical" evidence="7">
    <location>
        <begin position="228"/>
        <end position="251"/>
    </location>
</feature>
<evidence type="ECO:0000256" key="3">
    <source>
        <dbReference type="ARBA" id="ARBA00022475"/>
    </source>
</evidence>
<evidence type="ECO:0000313" key="8">
    <source>
        <dbReference type="EMBL" id="GAA5188999.1"/>
    </source>
</evidence>
<keyword evidence="2" id="KW-0813">Transport</keyword>
<dbReference type="PANTHER" id="PTHR42865:SF7">
    <property type="entry name" value="PROTON_GLUTAMATE-ASPARTATE SYMPORTER"/>
    <property type="match status" value="1"/>
</dbReference>
<dbReference type="Gene3D" id="1.10.3860.10">
    <property type="entry name" value="Sodium:dicarboxylate symporter"/>
    <property type="match status" value="1"/>
</dbReference>
<comment type="subcellular location">
    <subcellularLocation>
        <location evidence="1">Cell membrane</location>
        <topology evidence="1">Multi-pass membrane protein</topology>
    </subcellularLocation>
</comment>
<dbReference type="EMBL" id="BAABLF010000006">
    <property type="protein sequence ID" value="GAA5188999.1"/>
    <property type="molecule type" value="Genomic_DNA"/>
</dbReference>
<evidence type="ECO:0000256" key="6">
    <source>
        <dbReference type="ARBA" id="ARBA00023136"/>
    </source>
</evidence>
<keyword evidence="3" id="KW-1003">Cell membrane</keyword>
<dbReference type="Proteomes" id="UP001501600">
    <property type="component" value="Unassembled WGS sequence"/>
</dbReference>
<reference evidence="9" key="1">
    <citation type="journal article" date="2019" name="Int. J. Syst. Evol. Microbiol.">
        <title>The Global Catalogue of Microorganisms (GCM) 10K type strain sequencing project: providing services to taxonomists for standard genome sequencing and annotation.</title>
        <authorList>
            <consortium name="The Broad Institute Genomics Platform"/>
            <consortium name="The Broad Institute Genome Sequencing Center for Infectious Disease"/>
            <person name="Wu L."/>
            <person name="Ma J."/>
        </authorList>
    </citation>
    <scope>NUCLEOTIDE SEQUENCE [LARGE SCALE GENOMIC DNA]</scope>
    <source>
        <strain evidence="9">JCM 18720</strain>
    </source>
</reference>
<dbReference type="SUPFAM" id="SSF118215">
    <property type="entry name" value="Proton glutamate symport protein"/>
    <property type="match status" value="1"/>
</dbReference>
<evidence type="ECO:0000256" key="1">
    <source>
        <dbReference type="ARBA" id="ARBA00004651"/>
    </source>
</evidence>
<keyword evidence="4 7" id="KW-0812">Transmembrane</keyword>
<dbReference type="InterPro" id="IPR036458">
    <property type="entry name" value="Na:dicarbo_symporter_sf"/>
</dbReference>
<dbReference type="InterPro" id="IPR001991">
    <property type="entry name" value="Na-dicarboxylate_symporter"/>
</dbReference>
<keyword evidence="9" id="KW-1185">Reference proteome</keyword>
<feature type="transmembrane region" description="Helical" evidence="7">
    <location>
        <begin position="304"/>
        <end position="325"/>
    </location>
</feature>
<name>A0ABP9RY26_9GAMM</name>
<evidence type="ECO:0000256" key="4">
    <source>
        <dbReference type="ARBA" id="ARBA00022692"/>
    </source>
</evidence>
<dbReference type="PANTHER" id="PTHR42865">
    <property type="entry name" value="PROTON/GLUTAMATE-ASPARTATE SYMPORTER"/>
    <property type="match status" value="1"/>
</dbReference>
<keyword evidence="5 7" id="KW-1133">Transmembrane helix</keyword>
<dbReference type="PRINTS" id="PR00173">
    <property type="entry name" value="EDTRNSPORT"/>
</dbReference>
<protein>
    <submittedName>
        <fullName evidence="8">Dicarboxylate/amino acid:cation symporter</fullName>
    </submittedName>
</protein>
<dbReference type="Pfam" id="PF00375">
    <property type="entry name" value="SDF"/>
    <property type="match status" value="1"/>
</dbReference>
<organism evidence="8 9">
    <name type="scientific">Ferrimonas gelatinilytica</name>
    <dbReference type="NCBI Taxonomy" id="1255257"/>
    <lineage>
        <taxon>Bacteria</taxon>
        <taxon>Pseudomonadati</taxon>
        <taxon>Pseudomonadota</taxon>
        <taxon>Gammaproteobacteria</taxon>
        <taxon>Alteromonadales</taxon>
        <taxon>Ferrimonadaceae</taxon>
        <taxon>Ferrimonas</taxon>
    </lineage>
</organism>
<dbReference type="RefSeq" id="WP_345315983.1">
    <property type="nucleotide sequence ID" value="NZ_BAABLF010000006.1"/>
</dbReference>